<dbReference type="Gene3D" id="3.30.559.10">
    <property type="entry name" value="Chloramphenicol acetyltransferase-like domain"/>
    <property type="match status" value="2"/>
</dbReference>
<dbReference type="SUPFAM" id="SSF52777">
    <property type="entry name" value="CoA-dependent acyltransferases"/>
    <property type="match status" value="2"/>
</dbReference>
<protein>
    <recommendedName>
        <fullName evidence="6">Choline/carnitine acyltransferase domain-containing protein</fullName>
    </recommendedName>
</protein>
<dbReference type="PANTHER" id="PTHR22589:SF103">
    <property type="entry name" value="CARNITINE O-ACETYL-TRANSFERASE, ISOFORM A-RELATED"/>
    <property type="match status" value="1"/>
</dbReference>
<dbReference type="AlphaFoldDB" id="A0A5E4Q6V4"/>
<evidence type="ECO:0000256" key="2">
    <source>
        <dbReference type="ARBA" id="ARBA00022679"/>
    </source>
</evidence>
<feature type="domain" description="Choline/carnitine acyltransferase" evidence="6">
    <location>
        <begin position="353"/>
        <end position="519"/>
    </location>
</feature>
<dbReference type="Pfam" id="PF00755">
    <property type="entry name" value="Carn_acyltransf"/>
    <property type="match status" value="2"/>
</dbReference>
<evidence type="ECO:0000256" key="4">
    <source>
        <dbReference type="PIRSR" id="PIRSR600542-1"/>
    </source>
</evidence>
<evidence type="ECO:0000256" key="5">
    <source>
        <dbReference type="RuleBase" id="RU003801"/>
    </source>
</evidence>
<comment type="similarity">
    <text evidence="1 5">Belongs to the carnitine/choline acetyltransferase family.</text>
</comment>
<evidence type="ECO:0000259" key="6">
    <source>
        <dbReference type="Pfam" id="PF00755"/>
    </source>
</evidence>
<name>A0A5E4Q6V4_9NEOP</name>
<evidence type="ECO:0000313" key="7">
    <source>
        <dbReference type="EMBL" id="VVC92928.1"/>
    </source>
</evidence>
<sequence>WTPKAFTLEPYITSLNLVCNYTSAKSAANSQQLPRLPVPKLDDTLRKFLKSVQPFLNDEEFVKTSGLIKQFNSNMGELLVQHATKHQNWLEEWWINTAYLEYRDPVVVFSSPGLVYPIQKFRNESDQLEYAAKTLLAALEYKSMIDKDEIPVEMMGKNPLDMYLWGSDGKKLSQQQIIEALKTIKKLSCNPNNEGVGILSSENRDTWAKAYELLSKEAVNRESLLDIERSLAVLCLDRAVGVHDARSEWQRRTLAAAQTIHGGGAASNGANRWFDKTIQFIVGEDGVTGLTYEHSPAEGQPIAVMTDFIINSINKGSSSAESSASPKNPIKLKFNISDEVSQMIEAAKTNLDKLHQTPGAHYESAATRMFAGGRTETIRSCSPESIEFAKAMLDTKADPKLKMQTMSKAISAHKDYTVQALQGLGVDRHLLGLKLIAKENGIEVPELYSDAGYVRSAHMRISTSQVACKSDGFMCYAPLVADGYATCYNPRDLDINFATAAFRRHPDTGCEPYRRALEQSLQDMHDLLLLNTKSKL</sequence>
<dbReference type="GO" id="GO:0005777">
    <property type="term" value="C:peroxisome"/>
    <property type="evidence" value="ECO:0007669"/>
    <property type="project" value="TreeGrafter"/>
</dbReference>
<reference evidence="7 8" key="1">
    <citation type="submission" date="2017-07" db="EMBL/GenBank/DDBJ databases">
        <authorList>
            <person name="Talla V."/>
            <person name="Backstrom N."/>
        </authorList>
    </citation>
    <scope>NUCLEOTIDE SEQUENCE [LARGE SCALE GENOMIC DNA]</scope>
</reference>
<dbReference type="InterPro" id="IPR000542">
    <property type="entry name" value="Carn_acyl_trans"/>
</dbReference>
<organism evidence="7 8">
    <name type="scientific">Leptidea sinapis</name>
    <dbReference type="NCBI Taxonomy" id="189913"/>
    <lineage>
        <taxon>Eukaryota</taxon>
        <taxon>Metazoa</taxon>
        <taxon>Ecdysozoa</taxon>
        <taxon>Arthropoda</taxon>
        <taxon>Hexapoda</taxon>
        <taxon>Insecta</taxon>
        <taxon>Pterygota</taxon>
        <taxon>Neoptera</taxon>
        <taxon>Endopterygota</taxon>
        <taxon>Lepidoptera</taxon>
        <taxon>Glossata</taxon>
        <taxon>Ditrysia</taxon>
        <taxon>Papilionoidea</taxon>
        <taxon>Pieridae</taxon>
        <taxon>Dismorphiinae</taxon>
        <taxon>Leptidea</taxon>
    </lineage>
</organism>
<proteinExistence type="inferred from homology"/>
<dbReference type="Gene3D" id="3.30.559.70">
    <property type="entry name" value="Choline/Carnitine o-acyltransferase, domain 2"/>
    <property type="match status" value="1"/>
</dbReference>
<keyword evidence="8" id="KW-1185">Reference proteome</keyword>
<keyword evidence="2 5" id="KW-0808">Transferase</keyword>
<dbReference type="EMBL" id="FZQP02001449">
    <property type="protein sequence ID" value="VVC92928.1"/>
    <property type="molecule type" value="Genomic_DNA"/>
</dbReference>
<feature type="active site" description="Proton acceptor" evidence="4">
    <location>
        <position position="294"/>
    </location>
</feature>
<dbReference type="InterPro" id="IPR042231">
    <property type="entry name" value="Cho/carn_acyl_trans_2"/>
</dbReference>
<dbReference type="PANTHER" id="PTHR22589">
    <property type="entry name" value="CARNITINE O-ACYLTRANSFERASE"/>
    <property type="match status" value="1"/>
</dbReference>
<dbReference type="InterPro" id="IPR023213">
    <property type="entry name" value="CAT-like_dom_sf"/>
</dbReference>
<accession>A0A5E4Q6V4</accession>
<dbReference type="PROSITE" id="PS00440">
    <property type="entry name" value="ACYLTRANSF_C_2"/>
    <property type="match status" value="1"/>
</dbReference>
<feature type="non-terminal residue" evidence="7">
    <location>
        <position position="1"/>
    </location>
</feature>
<dbReference type="GO" id="GO:0004092">
    <property type="term" value="F:carnitine O-acetyltransferase activity"/>
    <property type="evidence" value="ECO:0007669"/>
    <property type="project" value="TreeGrafter"/>
</dbReference>
<evidence type="ECO:0000313" key="8">
    <source>
        <dbReference type="Proteomes" id="UP000324832"/>
    </source>
</evidence>
<gene>
    <name evidence="7" type="ORF">LSINAPIS_LOCUS5237</name>
</gene>
<evidence type="ECO:0000256" key="3">
    <source>
        <dbReference type="ARBA" id="ARBA00023315"/>
    </source>
</evidence>
<evidence type="ECO:0000256" key="1">
    <source>
        <dbReference type="ARBA" id="ARBA00005232"/>
    </source>
</evidence>
<feature type="domain" description="Choline/carnitine acyltransferase" evidence="6">
    <location>
        <begin position="36"/>
        <end position="164"/>
    </location>
</feature>
<dbReference type="InterPro" id="IPR039551">
    <property type="entry name" value="Cho/carn_acyl_trans"/>
</dbReference>
<dbReference type="Proteomes" id="UP000324832">
    <property type="component" value="Unassembled WGS sequence"/>
</dbReference>
<keyword evidence="3 5" id="KW-0012">Acyltransferase</keyword>
<dbReference type="GO" id="GO:0019254">
    <property type="term" value="P:carnitine metabolic process, CoA-linked"/>
    <property type="evidence" value="ECO:0007669"/>
    <property type="project" value="TreeGrafter"/>
</dbReference>